<evidence type="ECO:0000313" key="1">
    <source>
        <dbReference type="EMBL" id="CAG2191693.1"/>
    </source>
</evidence>
<dbReference type="AlphaFoldDB" id="A0A8S3QD26"/>
<dbReference type="Proteomes" id="UP000683360">
    <property type="component" value="Unassembled WGS sequence"/>
</dbReference>
<proteinExistence type="predicted"/>
<keyword evidence="2" id="KW-1185">Reference proteome</keyword>
<accession>A0A8S3QD26</accession>
<sequence>MYRKWFTGTITVETENTFYQCMKVVHWYYNSRETEIPSTNVSVVHWYYNSRETRKYLLPMYVHWFYWYYNSKRQKIPSTNVRSGSTGFNSRETEIPSTNRRQKTLLPMCKKVVHWYYNSRETENTFYQCMKVVPGTITVRDRKYLLLNVWFHCRDRKYLLPTYEVVPGTITVERQKIPSAMYESGSIITYAGRETEIPSAMYEKVVPGTTYGRTQKIPSPPMKVVH</sequence>
<gene>
    <name evidence="1" type="ORF">MEDL_6973</name>
</gene>
<organism evidence="1 2">
    <name type="scientific">Mytilus edulis</name>
    <name type="common">Blue mussel</name>
    <dbReference type="NCBI Taxonomy" id="6550"/>
    <lineage>
        <taxon>Eukaryota</taxon>
        <taxon>Metazoa</taxon>
        <taxon>Spiralia</taxon>
        <taxon>Lophotrochozoa</taxon>
        <taxon>Mollusca</taxon>
        <taxon>Bivalvia</taxon>
        <taxon>Autobranchia</taxon>
        <taxon>Pteriomorphia</taxon>
        <taxon>Mytilida</taxon>
        <taxon>Mytiloidea</taxon>
        <taxon>Mytilidae</taxon>
        <taxon>Mytilinae</taxon>
        <taxon>Mytilus</taxon>
    </lineage>
</organism>
<name>A0A8S3QD26_MYTED</name>
<protein>
    <submittedName>
        <fullName evidence="1">Uncharacterized protein</fullName>
    </submittedName>
</protein>
<reference evidence="1" key="1">
    <citation type="submission" date="2021-03" db="EMBL/GenBank/DDBJ databases">
        <authorList>
            <person name="Bekaert M."/>
        </authorList>
    </citation>
    <scope>NUCLEOTIDE SEQUENCE</scope>
</reference>
<evidence type="ECO:0000313" key="2">
    <source>
        <dbReference type="Proteomes" id="UP000683360"/>
    </source>
</evidence>
<comment type="caution">
    <text evidence="1">The sequence shown here is derived from an EMBL/GenBank/DDBJ whole genome shotgun (WGS) entry which is preliminary data.</text>
</comment>
<dbReference type="EMBL" id="CAJPWZ010000369">
    <property type="protein sequence ID" value="CAG2191693.1"/>
    <property type="molecule type" value="Genomic_DNA"/>
</dbReference>